<keyword evidence="2" id="KW-0812">Transmembrane</keyword>
<accession>A0A4R4XIW1</accession>
<dbReference type="Pfam" id="PF11377">
    <property type="entry name" value="DUF3180"/>
    <property type="match status" value="1"/>
</dbReference>
<reference evidence="3 4" key="1">
    <citation type="submission" date="2019-02" db="EMBL/GenBank/DDBJ databases">
        <title>Draft genome sequences of novel Actinobacteria.</title>
        <authorList>
            <person name="Sahin N."/>
            <person name="Ay H."/>
            <person name="Saygin H."/>
        </authorList>
    </citation>
    <scope>NUCLEOTIDE SEQUENCE [LARGE SCALE GENOMIC DNA]</scope>
    <source>
        <strain evidence="3 4">16K104</strain>
    </source>
</reference>
<dbReference type="OrthoDB" id="3825558at2"/>
<feature type="transmembrane region" description="Helical" evidence="2">
    <location>
        <begin position="146"/>
        <end position="166"/>
    </location>
</feature>
<dbReference type="Proteomes" id="UP000295172">
    <property type="component" value="Unassembled WGS sequence"/>
</dbReference>
<feature type="transmembrane region" description="Helical" evidence="2">
    <location>
        <begin position="106"/>
        <end position="134"/>
    </location>
</feature>
<organism evidence="3 4">
    <name type="scientific">Kribbella turkmenica</name>
    <dbReference type="NCBI Taxonomy" id="2530375"/>
    <lineage>
        <taxon>Bacteria</taxon>
        <taxon>Bacillati</taxon>
        <taxon>Actinomycetota</taxon>
        <taxon>Actinomycetes</taxon>
        <taxon>Propionibacteriales</taxon>
        <taxon>Kribbellaceae</taxon>
        <taxon>Kribbella</taxon>
    </lineage>
</organism>
<dbReference type="InterPro" id="IPR021517">
    <property type="entry name" value="DUF3180"/>
</dbReference>
<keyword evidence="4" id="KW-1185">Reference proteome</keyword>
<name>A0A4R4XIW1_9ACTN</name>
<sequence>MVSGGPEPGRAPDDGRRNGRGNGNEPPPGSVRPTSRRLLVAIAVLGAAIGVTLVKAIESGGGVAPAVSWLTLVAWAFLAALLFAAARNTHQRVQVRRERVEPSRAVFLLLIGKASAFVGALCTGVYAGFALSFLEAVSSSGPRNRVIMAGAAAVVSVLVVTAGLLLERACRIPEDPDDTP</sequence>
<dbReference type="EMBL" id="SMKR01000001">
    <property type="protein sequence ID" value="TDD30770.1"/>
    <property type="molecule type" value="Genomic_DNA"/>
</dbReference>
<feature type="region of interest" description="Disordered" evidence="1">
    <location>
        <begin position="1"/>
        <end position="33"/>
    </location>
</feature>
<comment type="caution">
    <text evidence="3">The sequence shown here is derived from an EMBL/GenBank/DDBJ whole genome shotgun (WGS) entry which is preliminary data.</text>
</comment>
<feature type="transmembrane region" description="Helical" evidence="2">
    <location>
        <begin position="63"/>
        <end position="85"/>
    </location>
</feature>
<evidence type="ECO:0000313" key="3">
    <source>
        <dbReference type="EMBL" id="TDD30770.1"/>
    </source>
</evidence>
<gene>
    <name evidence="3" type="ORF">E1218_00195</name>
</gene>
<feature type="transmembrane region" description="Helical" evidence="2">
    <location>
        <begin position="38"/>
        <end position="57"/>
    </location>
</feature>
<proteinExistence type="predicted"/>
<evidence type="ECO:0000256" key="1">
    <source>
        <dbReference type="SAM" id="MobiDB-lite"/>
    </source>
</evidence>
<evidence type="ECO:0000313" key="4">
    <source>
        <dbReference type="Proteomes" id="UP000295172"/>
    </source>
</evidence>
<evidence type="ECO:0000256" key="2">
    <source>
        <dbReference type="SAM" id="Phobius"/>
    </source>
</evidence>
<keyword evidence="2" id="KW-0472">Membrane</keyword>
<keyword evidence="2" id="KW-1133">Transmembrane helix</keyword>
<protein>
    <submittedName>
        <fullName evidence="3">DUF3180 domain-containing protein</fullName>
    </submittedName>
</protein>
<dbReference type="AlphaFoldDB" id="A0A4R4XIW1"/>